<comment type="caution">
    <text evidence="3">The sequence shown here is derived from an EMBL/GenBank/DDBJ whole genome shotgun (WGS) entry which is preliminary data.</text>
</comment>
<evidence type="ECO:0000313" key="3">
    <source>
        <dbReference type="EMBL" id="NEK25155.1"/>
    </source>
</evidence>
<protein>
    <submittedName>
        <fullName evidence="3">Phage terminase large subunit</fullName>
    </submittedName>
</protein>
<dbReference type="Proteomes" id="UP000468591">
    <property type="component" value="Unassembled WGS sequence"/>
</dbReference>
<keyword evidence="1" id="KW-1188">Viral release from host cell</keyword>
<dbReference type="Gene3D" id="3.30.420.240">
    <property type="match status" value="1"/>
</dbReference>
<dbReference type="AlphaFoldDB" id="A0A6P0CJJ3"/>
<evidence type="ECO:0000256" key="1">
    <source>
        <dbReference type="ARBA" id="ARBA00022612"/>
    </source>
</evidence>
<dbReference type="Pfam" id="PF17289">
    <property type="entry name" value="Terminase_6C"/>
    <property type="match status" value="1"/>
</dbReference>
<feature type="domain" description="Terminase large subunit gp17-like C-terminal" evidence="2">
    <location>
        <begin position="315"/>
        <end position="456"/>
    </location>
</feature>
<dbReference type="RefSeq" id="WP_164356500.1">
    <property type="nucleotide sequence ID" value="NZ_JAABNT010000044.1"/>
</dbReference>
<dbReference type="InterPro" id="IPR035421">
    <property type="entry name" value="Terminase_6C"/>
</dbReference>
<accession>A0A6P0CJJ3</accession>
<sequence length="472" mass="52677">MNTVPDKVSVLNALLRKDLSSFIQQTFATVDPGTRYLHSWHIDAIAFELEKVAAGETTRLIITMPPRSLKSVAASVAFPAWLLGHNPQQKVVAVSYSETLAEKFALDCLKVLQASWYRAAFPATRIAKGKGARSDFETTRGGGRFSTSVSGTLTGRGGDIIIIDDPHKPEDATSDLRRQSVLDWYKSTLLSRLNDPVGGPIVLIQQRVHEEDLAGMLLEQEGWRHLDLQAIAEETHGIDLGWRGAVARKKGDLLHPDRLPHSLLERRRLELGSYVFAAQYQQRPAPLGGGMVKWEWFDTYDSAPERQGGDMIVQSWDTAITAEETSNYSVCTTWLVRQRRKSWLLDVRRSRLEYPELQRAVMEEAGKWRASLVLIEEAGSGIQLIQTLKSTGGLNVLGIKPRTDKKTRLMSGTPFIEAGKISIPVDATWLADFQRELVHFPRGKFDDQVDSLSQFLSWLGAPSKVGMVGRMC</sequence>
<gene>
    <name evidence="3" type="primary">terL</name>
    <name evidence="3" type="ORF">GV827_22575</name>
</gene>
<keyword evidence="4" id="KW-1185">Reference proteome</keyword>
<evidence type="ECO:0000259" key="2">
    <source>
        <dbReference type="Pfam" id="PF17289"/>
    </source>
</evidence>
<dbReference type="NCBIfam" id="TIGR01630">
    <property type="entry name" value="psiM2_ORF9"/>
    <property type="match status" value="1"/>
</dbReference>
<dbReference type="EMBL" id="JAABNT010000044">
    <property type="protein sequence ID" value="NEK25155.1"/>
    <property type="molecule type" value="Genomic_DNA"/>
</dbReference>
<organism evidence="3 4">
    <name type="scientific">Sulfitobacter sediminilitoris</name>
    <dbReference type="NCBI Taxonomy" id="2698830"/>
    <lineage>
        <taxon>Bacteria</taxon>
        <taxon>Pseudomonadati</taxon>
        <taxon>Pseudomonadota</taxon>
        <taxon>Alphaproteobacteria</taxon>
        <taxon>Rhodobacterales</taxon>
        <taxon>Roseobacteraceae</taxon>
        <taxon>Sulfitobacter</taxon>
    </lineage>
</organism>
<evidence type="ECO:0000313" key="4">
    <source>
        <dbReference type="Proteomes" id="UP000468591"/>
    </source>
</evidence>
<dbReference type="InterPro" id="IPR006517">
    <property type="entry name" value="Phage_terminase_lsu-like_C"/>
</dbReference>
<reference evidence="3 4" key="1">
    <citation type="submission" date="2020-01" db="EMBL/GenBank/DDBJ databases">
        <title>Sulfitobacter sediminilitoris sp. nov., isolated from a tidal flat.</title>
        <authorList>
            <person name="Park S."/>
            <person name="Yoon J.-H."/>
        </authorList>
    </citation>
    <scope>NUCLEOTIDE SEQUENCE [LARGE SCALE GENOMIC DNA]</scope>
    <source>
        <strain evidence="3 4">JBTF-M27</strain>
    </source>
</reference>
<proteinExistence type="predicted"/>
<name>A0A6P0CJJ3_9RHOB</name>